<reference evidence="1" key="2">
    <citation type="submission" date="2023-05" db="EMBL/GenBank/DDBJ databases">
        <authorList>
            <person name="Schelkunov M.I."/>
        </authorList>
    </citation>
    <scope>NUCLEOTIDE SEQUENCE</scope>
    <source>
        <strain evidence="1">Hsosn_3</strain>
        <tissue evidence="1">Leaf</tissue>
    </source>
</reference>
<comment type="caution">
    <text evidence="1">The sequence shown here is derived from an EMBL/GenBank/DDBJ whole genome shotgun (WGS) entry which is preliminary data.</text>
</comment>
<proteinExistence type="predicted"/>
<organism evidence="1 2">
    <name type="scientific">Heracleum sosnowskyi</name>
    <dbReference type="NCBI Taxonomy" id="360622"/>
    <lineage>
        <taxon>Eukaryota</taxon>
        <taxon>Viridiplantae</taxon>
        <taxon>Streptophyta</taxon>
        <taxon>Embryophyta</taxon>
        <taxon>Tracheophyta</taxon>
        <taxon>Spermatophyta</taxon>
        <taxon>Magnoliopsida</taxon>
        <taxon>eudicotyledons</taxon>
        <taxon>Gunneridae</taxon>
        <taxon>Pentapetalae</taxon>
        <taxon>asterids</taxon>
        <taxon>campanulids</taxon>
        <taxon>Apiales</taxon>
        <taxon>Apiaceae</taxon>
        <taxon>Apioideae</taxon>
        <taxon>apioid superclade</taxon>
        <taxon>Tordylieae</taxon>
        <taxon>Tordyliinae</taxon>
        <taxon>Heracleum</taxon>
    </lineage>
</organism>
<keyword evidence="2" id="KW-1185">Reference proteome</keyword>
<accession>A0AAD8J9A0</accession>
<evidence type="ECO:0000313" key="1">
    <source>
        <dbReference type="EMBL" id="KAK1398863.1"/>
    </source>
</evidence>
<protein>
    <submittedName>
        <fullName evidence="1">Uncharacterized protein</fullName>
    </submittedName>
</protein>
<dbReference type="Proteomes" id="UP001237642">
    <property type="component" value="Unassembled WGS sequence"/>
</dbReference>
<dbReference type="AlphaFoldDB" id="A0AAD8J9A0"/>
<dbReference type="EMBL" id="JAUIZM010000002">
    <property type="protein sequence ID" value="KAK1398863.1"/>
    <property type="molecule type" value="Genomic_DNA"/>
</dbReference>
<reference evidence="1" key="1">
    <citation type="submission" date="2023-02" db="EMBL/GenBank/DDBJ databases">
        <title>Genome of toxic invasive species Heracleum sosnowskyi carries increased number of genes despite the absence of recent whole-genome duplications.</title>
        <authorList>
            <person name="Schelkunov M."/>
            <person name="Shtratnikova V."/>
            <person name="Makarenko M."/>
            <person name="Klepikova A."/>
            <person name="Omelchenko D."/>
            <person name="Novikova G."/>
            <person name="Obukhova E."/>
            <person name="Bogdanov V."/>
            <person name="Penin A."/>
            <person name="Logacheva M."/>
        </authorList>
    </citation>
    <scope>NUCLEOTIDE SEQUENCE</scope>
    <source>
        <strain evidence="1">Hsosn_3</strain>
        <tissue evidence="1">Leaf</tissue>
    </source>
</reference>
<sequence length="155" mass="17656">MKSYAQALGVHKFQGKTKKVLDLDNGWILVENRKKKAKSVDKEKIYPLPTAITIFKWASQNRFARFLAVDGAQNRNRLIVFRRGIGRARETWRLDMGLGPLDAHFQVVEEDVVAAQKVAEEEVEGVGEWLVQDLRSQSMGVQNRESEFELSKVGI</sequence>
<evidence type="ECO:0000313" key="2">
    <source>
        <dbReference type="Proteomes" id="UP001237642"/>
    </source>
</evidence>
<gene>
    <name evidence="1" type="ORF">POM88_008726</name>
</gene>
<name>A0AAD8J9A0_9APIA</name>